<dbReference type="SUPFAM" id="SSF56349">
    <property type="entry name" value="DNA breaking-rejoining enzymes"/>
    <property type="match status" value="1"/>
</dbReference>
<dbReference type="Proteomes" id="UP001213000">
    <property type="component" value="Unassembled WGS sequence"/>
</dbReference>
<feature type="region of interest" description="Disordered" evidence="3">
    <location>
        <begin position="1"/>
        <end position="32"/>
    </location>
</feature>
<feature type="compositionally biased region" description="Polar residues" evidence="3">
    <location>
        <begin position="342"/>
        <end position="356"/>
    </location>
</feature>
<dbReference type="PANTHER" id="PTHR33050">
    <property type="entry name" value="REVERSE TRANSCRIPTASE DOMAIN-CONTAINING PROTEIN"/>
    <property type="match status" value="1"/>
</dbReference>
<reference evidence="4" key="1">
    <citation type="submission" date="2022-07" db="EMBL/GenBank/DDBJ databases">
        <title>Genome Sequence of Leucocoprinus birnbaumii.</title>
        <authorList>
            <person name="Buettner E."/>
        </authorList>
    </citation>
    <scope>NUCLEOTIDE SEQUENCE</scope>
    <source>
        <strain evidence="4">VT141</strain>
    </source>
</reference>
<dbReference type="InterPro" id="IPR011010">
    <property type="entry name" value="DNA_brk_join_enz"/>
</dbReference>
<dbReference type="GO" id="GO:0003677">
    <property type="term" value="F:DNA binding"/>
    <property type="evidence" value="ECO:0007669"/>
    <property type="project" value="UniProtKB-KW"/>
</dbReference>
<evidence type="ECO:0000313" key="5">
    <source>
        <dbReference type="Proteomes" id="UP001213000"/>
    </source>
</evidence>
<feature type="region of interest" description="Disordered" evidence="3">
    <location>
        <begin position="1162"/>
        <end position="1204"/>
    </location>
</feature>
<gene>
    <name evidence="4" type="ORF">NP233_g6448</name>
</gene>
<accession>A0AAD5VTU4</accession>
<evidence type="ECO:0000256" key="2">
    <source>
        <dbReference type="ARBA" id="ARBA00023172"/>
    </source>
</evidence>
<sequence>MAQSDLTPPGNASNTGTQDTNRSSGTRPEKVKHLSRVPALLDIFKRLLLPSKLQRNKEIEVANMARMDRAYNHQVDPESFPDDASSIVSYFPMEEEDLKELADPVMFNRLKDDIPGYLIRTLNEREAKCKADAVVGDVMQVTRKRCKDGETMIPLTLAGFEVDFPKIFYDTVDSNSVLPLSFFFPKNAIYIATHIATIDQKKVTLQDGTKVNILDVAKIVAKGKFEKDKANFKADVDMSYAEFCKAGAQMVLFESSRDASMQSSQVAGAWTNIWRDHFGFFTNNTSAMELHRFWKEREIEMRETMLTQHMRYRVEDYFAALEGARMLRACIVYNGGDPDQDPPSNSVASSSRQSGPSGYRDHGRSAGPSNRGRPFQAGSGGARQPAPVVCLECAGKNHTIREHPAALRKLPDGKPVWAKKSADGNLQTPDGKTICINWNTKGPGFFRPCKHGDERVHRTLSSEEFLDAFIPSPLSYPNLAPSVESRPTFDPAIHDRPDLYEKIVTPYDADAFEFLLNRHNLTESYPHLVHNLRHGFPIGNFPPLEHTVILKNHPSVERHIEVVDAYLVEEVTAGRMDGPFTQEEVERILRGPIQVSPLIVAESVQAPGEPNKLRVCRHLSKGSSTQPSVNSFIEKELFPTRFDSTTKMGEMTSPGLALPSCSLFPLGGYLPLCGRSANLLCTPPLCGLIVLRIYQPLYARAILWPRHSVALFRSADILSPFCGADAPRNHPPAMGSRVSVAPEGLEACTEDISKFHRTCPTPPEQKRRMVVQGRDGQLFIDHCIPFGTASASSNAGMIANAIIDIWRAEGVHPVAKYEDDNCVLRVPVPSSPFKSNGYFYAYDKSSALATITSLKVPWHPDKGTPAFHHIVEYLGLGWDLRRRLVYLPEKKRLKHLRRVHLFLTKCRREGCSLLDVQKIHGSLCYITFVHLEGSSRLPTISNFMATFNHAKPLQRRHPNHSMIGDIKWWLKELERTDVVRHLRPPGPMMDTRIFVDASTSWGLGIIIDSRWCAFRLRSEWKSAGGLPGRDICWLETIAVEILAILLEALGFRDCRVLIHSDNQGTIGAMGKGRSPNMHINLSIRRTFVTLSSTHISPSFSYIESALNPADPISRGELADTERHSGGGPFSLLRDLALSLKIPFSSCNSHSVAAASTSSLSVSLKPLPRHTPSVSQASRPLTSPPSSIKETRSRVSPYGSNDRRRSFIRGRADTSRFSALHSSRFSTALSSPMVPTSPKLSLNPQTFSGQDTLRPPVVASQRLLFWKTPFSIDLEAWLSRNLPVQLVLSSRSVALKGLAPSTLTSYGAGLLRFTQYCDIMGISEGARMPASVTLLASFADKAVGFYSGKTVGTWLSGIRCWHVINQATWYGDDPLVKLAHTAAHKAGTGFQKPKRSPVTLAHLRALGNFLDVTTPHHAAIWAAALSAFFGCRRLGEVIISGRGKFSPDLHVTKNMSFSVKEIANGSFSASFDIPWTKTTKQKGGTVILTSRSDELCPVAAFVNHLNVNKGLPESAPLFAYKTTQGEWAALEKPDFLFLLSSIWESKGLEVVSGHSFRIGGTVALLLAGVPPHVVAATGGWTSLSFLTYWRSIADIVSHYTSAAYSLSDIARLSTLIDSLDKH</sequence>
<dbReference type="InterPro" id="IPR052055">
    <property type="entry name" value="Hepadnavirus_pol/RT"/>
</dbReference>
<feature type="compositionally biased region" description="Polar residues" evidence="3">
    <location>
        <begin position="1171"/>
        <end position="1187"/>
    </location>
</feature>
<evidence type="ECO:0000256" key="3">
    <source>
        <dbReference type="SAM" id="MobiDB-lite"/>
    </source>
</evidence>
<dbReference type="EMBL" id="JANIEX010000422">
    <property type="protein sequence ID" value="KAJ3567307.1"/>
    <property type="molecule type" value="Genomic_DNA"/>
</dbReference>
<dbReference type="InterPro" id="IPR013762">
    <property type="entry name" value="Integrase-like_cat_sf"/>
</dbReference>
<protein>
    <submittedName>
        <fullName evidence="4">Uncharacterized protein</fullName>
    </submittedName>
</protein>
<dbReference type="PANTHER" id="PTHR33050:SF7">
    <property type="entry name" value="RIBONUCLEASE H"/>
    <property type="match status" value="1"/>
</dbReference>
<keyword evidence="2" id="KW-0233">DNA recombination</keyword>
<organism evidence="4 5">
    <name type="scientific">Leucocoprinus birnbaumii</name>
    <dbReference type="NCBI Taxonomy" id="56174"/>
    <lineage>
        <taxon>Eukaryota</taxon>
        <taxon>Fungi</taxon>
        <taxon>Dikarya</taxon>
        <taxon>Basidiomycota</taxon>
        <taxon>Agaricomycotina</taxon>
        <taxon>Agaricomycetes</taxon>
        <taxon>Agaricomycetidae</taxon>
        <taxon>Agaricales</taxon>
        <taxon>Agaricineae</taxon>
        <taxon>Agaricaceae</taxon>
        <taxon>Leucocoprinus</taxon>
    </lineage>
</organism>
<dbReference type="GO" id="GO:0015074">
    <property type="term" value="P:DNA integration"/>
    <property type="evidence" value="ECO:0007669"/>
    <property type="project" value="InterPro"/>
</dbReference>
<name>A0AAD5VTU4_9AGAR</name>
<keyword evidence="5" id="KW-1185">Reference proteome</keyword>
<dbReference type="GO" id="GO:0006310">
    <property type="term" value="P:DNA recombination"/>
    <property type="evidence" value="ECO:0007669"/>
    <property type="project" value="UniProtKB-KW"/>
</dbReference>
<dbReference type="Gene3D" id="1.10.150.130">
    <property type="match status" value="1"/>
</dbReference>
<evidence type="ECO:0000256" key="1">
    <source>
        <dbReference type="ARBA" id="ARBA00023125"/>
    </source>
</evidence>
<dbReference type="Gene3D" id="1.10.443.10">
    <property type="entry name" value="Intergrase catalytic core"/>
    <property type="match status" value="1"/>
</dbReference>
<evidence type="ECO:0000313" key="4">
    <source>
        <dbReference type="EMBL" id="KAJ3567307.1"/>
    </source>
</evidence>
<dbReference type="InterPro" id="IPR010998">
    <property type="entry name" value="Integrase_recombinase_N"/>
</dbReference>
<keyword evidence="1" id="KW-0238">DNA-binding</keyword>
<dbReference type="SUPFAM" id="SSF47823">
    <property type="entry name" value="lambda integrase-like, N-terminal domain"/>
    <property type="match status" value="1"/>
</dbReference>
<feature type="compositionally biased region" description="Polar residues" evidence="3">
    <location>
        <begin position="1"/>
        <end position="26"/>
    </location>
</feature>
<comment type="caution">
    <text evidence="4">The sequence shown here is derived from an EMBL/GenBank/DDBJ whole genome shotgun (WGS) entry which is preliminary data.</text>
</comment>
<proteinExistence type="predicted"/>
<feature type="region of interest" description="Disordered" evidence="3">
    <location>
        <begin position="337"/>
        <end position="384"/>
    </location>
</feature>